<evidence type="ECO:0000256" key="2">
    <source>
        <dbReference type="ARBA" id="ARBA00023242"/>
    </source>
</evidence>
<reference evidence="5 6" key="1">
    <citation type="journal article" date="2024" name="IMA Fungus">
        <title>Apiospora arundinis, a panoply of carbohydrate-active enzymes and secondary metabolites.</title>
        <authorList>
            <person name="Sorensen T."/>
            <person name="Petersen C."/>
            <person name="Muurmann A.T."/>
            <person name="Christiansen J.V."/>
            <person name="Brundto M.L."/>
            <person name="Overgaard C.K."/>
            <person name="Boysen A.T."/>
            <person name="Wollenberg R.D."/>
            <person name="Larsen T.O."/>
            <person name="Sorensen J.L."/>
            <person name="Nielsen K.L."/>
            <person name="Sondergaard T.E."/>
        </authorList>
    </citation>
    <scope>NUCLEOTIDE SEQUENCE [LARGE SCALE GENOMIC DNA]</scope>
    <source>
        <strain evidence="5 6">AAU 773</strain>
    </source>
</reference>
<gene>
    <name evidence="5" type="ORF">PGQ11_012242</name>
</gene>
<dbReference type="EMBL" id="JAPCWZ010000007">
    <property type="protein sequence ID" value="KAK8856330.1"/>
    <property type="molecule type" value="Genomic_DNA"/>
</dbReference>
<dbReference type="Gene3D" id="4.10.240.10">
    <property type="entry name" value="Zn(2)-C6 fungal-type DNA-binding domain"/>
    <property type="match status" value="1"/>
</dbReference>
<evidence type="ECO:0000313" key="6">
    <source>
        <dbReference type="Proteomes" id="UP001390339"/>
    </source>
</evidence>
<sequence>MTTRDNIKVNTVHSMSTSAKLRSSHGCWTCRLRRKKCDEGKPICSECGTLEIPCYFSDAKPDWLDGGEREKQKTQELKQMVKDQATKRRDRKWAQLEDTTTAAAAAAGKPSPPQKPSSIDVDRTLSHDMASLMDLDPNEDSRRFAARSSSSGRSSMTPATSVSDVASHSDQQLSRKGRKAVRSQSSGHANQSDSDDSDDDDDEADRELNQAMLYIDYVFPFLSPFYRPQLHESGRGWLLVLLMKNKALFHTALSLVSYFTAVVMASWTPGEHEDCKMHNWRELQKQQELGIHALQRDLERVNMRGIGRSLKSSVRCLESIVQALYFEVAVANTQNWQVHLDGATVLFEQTIRAHTRDEESPWFSVLKSMGPENMAKDLGNGRHPWAPSQAAFRFMTASLLWNDIIASTALERAPRLHEFHDELLVGPDAPLRTEEFVGCPNWVVLLISKITRLDAWKKEMRASGLLSMVELVQRASIIENHLRAKIAQLDPIAVNCPANPVDLAASADRPFAALGVEALHDFDKLRTTPSHSLSTRIWAQAALLYLSNVVSGLQPCLPEIRSGVADIVALFQALPSPLCLRTLVWPYAVAGCLATPDQEAFFRELIDDMGVLQIFGAIKEAFEVMSLVWQHRACTNPDTWDIAACFKVLGHTSLLV</sequence>
<dbReference type="PANTHER" id="PTHR37534:SF46">
    <property type="entry name" value="ZN(II)2CYS6 TRANSCRIPTION FACTOR (EUROFUNG)"/>
    <property type="match status" value="1"/>
</dbReference>
<evidence type="ECO:0000256" key="1">
    <source>
        <dbReference type="ARBA" id="ARBA00004123"/>
    </source>
</evidence>
<feature type="compositionally biased region" description="Polar residues" evidence="3">
    <location>
        <begin position="182"/>
        <end position="191"/>
    </location>
</feature>
<feature type="compositionally biased region" description="Basic and acidic residues" evidence="3">
    <location>
        <begin position="69"/>
        <end position="95"/>
    </location>
</feature>
<comment type="subcellular location">
    <subcellularLocation>
        <location evidence="1">Nucleus</location>
    </subcellularLocation>
</comment>
<dbReference type="CDD" id="cd00067">
    <property type="entry name" value="GAL4"/>
    <property type="match status" value="1"/>
</dbReference>
<organism evidence="5 6">
    <name type="scientific">Apiospora arundinis</name>
    <dbReference type="NCBI Taxonomy" id="335852"/>
    <lineage>
        <taxon>Eukaryota</taxon>
        <taxon>Fungi</taxon>
        <taxon>Dikarya</taxon>
        <taxon>Ascomycota</taxon>
        <taxon>Pezizomycotina</taxon>
        <taxon>Sordariomycetes</taxon>
        <taxon>Xylariomycetidae</taxon>
        <taxon>Amphisphaeriales</taxon>
        <taxon>Apiosporaceae</taxon>
        <taxon>Apiospora</taxon>
    </lineage>
</organism>
<dbReference type="PANTHER" id="PTHR37534">
    <property type="entry name" value="TRANSCRIPTIONAL ACTIVATOR PROTEIN UGA3"/>
    <property type="match status" value="1"/>
</dbReference>
<dbReference type="Proteomes" id="UP001390339">
    <property type="component" value="Unassembled WGS sequence"/>
</dbReference>
<dbReference type="PROSITE" id="PS50048">
    <property type="entry name" value="ZN2_CY6_FUNGAL_2"/>
    <property type="match status" value="1"/>
</dbReference>
<name>A0ABR2I2U2_9PEZI</name>
<feature type="compositionally biased region" description="Polar residues" evidence="3">
    <location>
        <begin position="156"/>
        <end position="174"/>
    </location>
</feature>
<evidence type="ECO:0000256" key="3">
    <source>
        <dbReference type="SAM" id="MobiDB-lite"/>
    </source>
</evidence>
<dbReference type="SMART" id="SM00066">
    <property type="entry name" value="GAL4"/>
    <property type="match status" value="1"/>
</dbReference>
<feature type="region of interest" description="Disordered" evidence="3">
    <location>
        <begin position="133"/>
        <end position="203"/>
    </location>
</feature>
<evidence type="ECO:0000313" key="5">
    <source>
        <dbReference type="EMBL" id="KAK8856330.1"/>
    </source>
</evidence>
<dbReference type="Pfam" id="PF11951">
    <property type="entry name" value="Fungal_trans_2"/>
    <property type="match status" value="1"/>
</dbReference>
<dbReference type="SUPFAM" id="SSF57701">
    <property type="entry name" value="Zn2/Cys6 DNA-binding domain"/>
    <property type="match status" value="1"/>
</dbReference>
<protein>
    <submittedName>
        <fullName evidence="5">Fungal-specific transcription factor domain-containing protein</fullName>
    </submittedName>
</protein>
<comment type="caution">
    <text evidence="5">The sequence shown here is derived from an EMBL/GenBank/DDBJ whole genome shotgun (WGS) entry which is preliminary data.</text>
</comment>
<accession>A0ABR2I2U2</accession>
<feature type="compositionally biased region" description="Low complexity" evidence="3">
    <location>
        <begin position="146"/>
        <end position="155"/>
    </location>
</feature>
<dbReference type="Pfam" id="PF00172">
    <property type="entry name" value="Zn_clus"/>
    <property type="match status" value="1"/>
</dbReference>
<dbReference type="InterPro" id="IPR001138">
    <property type="entry name" value="Zn2Cys6_DnaBD"/>
</dbReference>
<feature type="compositionally biased region" description="Acidic residues" evidence="3">
    <location>
        <begin position="193"/>
        <end position="203"/>
    </location>
</feature>
<dbReference type="InterPro" id="IPR021858">
    <property type="entry name" value="Fun_TF"/>
</dbReference>
<feature type="region of interest" description="Disordered" evidence="3">
    <location>
        <begin position="69"/>
        <end position="121"/>
    </location>
</feature>
<evidence type="ECO:0000259" key="4">
    <source>
        <dbReference type="PROSITE" id="PS50048"/>
    </source>
</evidence>
<keyword evidence="6" id="KW-1185">Reference proteome</keyword>
<dbReference type="PROSITE" id="PS00463">
    <property type="entry name" value="ZN2_CY6_FUNGAL_1"/>
    <property type="match status" value="1"/>
</dbReference>
<keyword evidence="2" id="KW-0539">Nucleus</keyword>
<dbReference type="InterPro" id="IPR036864">
    <property type="entry name" value="Zn2-C6_fun-type_DNA-bd_sf"/>
</dbReference>
<feature type="domain" description="Zn(2)-C6 fungal-type" evidence="4">
    <location>
        <begin position="26"/>
        <end position="56"/>
    </location>
</feature>
<proteinExistence type="predicted"/>